<dbReference type="PANTHER" id="PTHR42776">
    <property type="entry name" value="SERINE PEPTIDASE S9 FAMILY MEMBER"/>
    <property type="match status" value="1"/>
</dbReference>
<accession>A0A165KXM3</accession>
<evidence type="ECO:0000256" key="4">
    <source>
        <dbReference type="ARBA" id="ARBA00032829"/>
    </source>
</evidence>
<feature type="domain" description="Peptidase S9 prolyl oligopeptidase catalytic" evidence="5">
    <location>
        <begin position="462"/>
        <end position="665"/>
    </location>
</feature>
<name>A0A165KXM3_EXIGL</name>
<dbReference type="InterPro" id="IPR029058">
    <property type="entry name" value="AB_hydrolase_fold"/>
</dbReference>
<evidence type="ECO:0000313" key="7">
    <source>
        <dbReference type="Proteomes" id="UP000077266"/>
    </source>
</evidence>
<dbReference type="GO" id="GO:0006508">
    <property type="term" value="P:proteolysis"/>
    <property type="evidence" value="ECO:0007669"/>
    <property type="project" value="InterPro"/>
</dbReference>
<evidence type="ECO:0000259" key="5">
    <source>
        <dbReference type="Pfam" id="PF00326"/>
    </source>
</evidence>
<dbReference type="Proteomes" id="UP000077266">
    <property type="component" value="Unassembled WGS sequence"/>
</dbReference>
<comment type="similarity">
    <text evidence="1">Belongs to the peptidase S9C family.</text>
</comment>
<dbReference type="InterPro" id="IPR011042">
    <property type="entry name" value="6-blade_b-propeller_TolB-like"/>
</dbReference>
<evidence type="ECO:0000256" key="3">
    <source>
        <dbReference type="ARBA" id="ARBA00022825"/>
    </source>
</evidence>
<dbReference type="EMBL" id="KV425935">
    <property type="protein sequence ID" value="KZV97053.1"/>
    <property type="molecule type" value="Genomic_DNA"/>
</dbReference>
<keyword evidence="3" id="KW-0720">Serine protease</keyword>
<dbReference type="PANTHER" id="PTHR42776:SF27">
    <property type="entry name" value="DIPEPTIDYL PEPTIDASE FAMILY MEMBER 6"/>
    <property type="match status" value="1"/>
</dbReference>
<dbReference type="InterPro" id="IPR001375">
    <property type="entry name" value="Peptidase_S9_cat"/>
</dbReference>
<dbReference type="STRING" id="1314781.A0A165KXM3"/>
<dbReference type="Pfam" id="PF00326">
    <property type="entry name" value="Peptidase_S9"/>
    <property type="match status" value="1"/>
</dbReference>
<sequence length="666" mass="72389">MLPKPEAIAASDGLHGPSLSPDGSQVVYSVRPLYKAAETDFSASCIWIADTGKANSARRLTSGLFNDSDAVFSSDGASVLFLSDRHERGGPMQIYSLPLTVGGEAAPLMSAAATLKRDVQVFEASPDGRYIAFVSKDEPTAEDEAKERAKSDALVWSERRKDMGRLRLLRLATGTVSSFNLPADRHAHNFAWSADGESLIVCITLGPDLEHMGFEATYYRVTVRHPNAEPTLLAKYQDAFGEYLTWLADGTVLETRFYNPQTLTSALAVRNVLRDCATNGKATAAGAVYSGSNDDVGFIVGLPHDNLVAVEVISGVDSRIDIIASSGILQETVYRSSDDALGDQSWDIKRLEDGSYVFACIRSSGPRKEPSNVWAGKLDSKALPGTLTQLSSHNSWIDDISKDSATATSVFRCKARDGTDLDGIICKPTNAQKPLPAILIAHGGPYYRDAPSYIFNFCTWREFLAAHGFCVISPNYRGSSGRGAAFAETMYGGVGTVDWTDCEDMLQAVIDQGFADPERLGIAGWSQGGFMAAWGASQTKNKFKAAVMGAGLSDLGTMCEEAEAPEFEVEFAGGAPWTSPTRRNTNDPIRFVKDVETAFLILHGEKDQCVPVGQGIGFFRGLRRMSKFPERHELVIYPREGHGFTERSHVEDVLKRVLDHLSAWLT</sequence>
<dbReference type="Gene3D" id="2.120.10.30">
    <property type="entry name" value="TolB, C-terminal domain"/>
    <property type="match status" value="1"/>
</dbReference>
<keyword evidence="7" id="KW-1185">Reference proteome</keyword>
<protein>
    <recommendedName>
        <fullName evidence="4">Dipeptidyl-peptidase V</fullName>
    </recommendedName>
</protein>
<dbReference type="InParanoid" id="A0A165KXM3"/>
<keyword evidence="3" id="KW-0645">Protease</keyword>
<dbReference type="Gene3D" id="3.40.50.1820">
    <property type="entry name" value="alpha/beta hydrolase"/>
    <property type="match status" value="1"/>
</dbReference>
<evidence type="ECO:0000313" key="6">
    <source>
        <dbReference type="EMBL" id="KZV97053.1"/>
    </source>
</evidence>
<reference evidence="6 7" key="1">
    <citation type="journal article" date="2016" name="Mol. Biol. Evol.">
        <title>Comparative Genomics of Early-Diverging Mushroom-Forming Fungi Provides Insights into the Origins of Lignocellulose Decay Capabilities.</title>
        <authorList>
            <person name="Nagy L.G."/>
            <person name="Riley R."/>
            <person name="Tritt A."/>
            <person name="Adam C."/>
            <person name="Daum C."/>
            <person name="Floudas D."/>
            <person name="Sun H."/>
            <person name="Yadav J.S."/>
            <person name="Pangilinan J."/>
            <person name="Larsson K.H."/>
            <person name="Matsuura K."/>
            <person name="Barry K."/>
            <person name="Labutti K."/>
            <person name="Kuo R."/>
            <person name="Ohm R.A."/>
            <person name="Bhattacharya S.S."/>
            <person name="Shirouzu T."/>
            <person name="Yoshinaga Y."/>
            <person name="Martin F.M."/>
            <person name="Grigoriev I.V."/>
            <person name="Hibbett D.S."/>
        </authorList>
    </citation>
    <scope>NUCLEOTIDE SEQUENCE [LARGE SCALE GENOMIC DNA]</scope>
    <source>
        <strain evidence="6 7">HHB12029</strain>
    </source>
</reference>
<gene>
    <name evidence="6" type="ORF">EXIGLDRAFT_670533</name>
</gene>
<dbReference type="SUPFAM" id="SSF53474">
    <property type="entry name" value="alpha/beta-Hydrolases"/>
    <property type="match status" value="1"/>
</dbReference>
<evidence type="ECO:0000256" key="2">
    <source>
        <dbReference type="ARBA" id="ARBA00022801"/>
    </source>
</evidence>
<dbReference type="GO" id="GO:0004252">
    <property type="term" value="F:serine-type endopeptidase activity"/>
    <property type="evidence" value="ECO:0007669"/>
    <property type="project" value="TreeGrafter"/>
</dbReference>
<dbReference type="Pfam" id="PF07676">
    <property type="entry name" value="PD40"/>
    <property type="match status" value="2"/>
</dbReference>
<dbReference type="InterPro" id="IPR011659">
    <property type="entry name" value="WD40"/>
</dbReference>
<dbReference type="SUPFAM" id="SSF82171">
    <property type="entry name" value="DPP6 N-terminal domain-like"/>
    <property type="match status" value="1"/>
</dbReference>
<proteinExistence type="inferred from homology"/>
<dbReference type="OrthoDB" id="43744at2759"/>
<evidence type="ECO:0000256" key="1">
    <source>
        <dbReference type="ARBA" id="ARBA00010040"/>
    </source>
</evidence>
<keyword evidence="2 6" id="KW-0378">Hydrolase</keyword>
<organism evidence="6 7">
    <name type="scientific">Exidia glandulosa HHB12029</name>
    <dbReference type="NCBI Taxonomy" id="1314781"/>
    <lineage>
        <taxon>Eukaryota</taxon>
        <taxon>Fungi</taxon>
        <taxon>Dikarya</taxon>
        <taxon>Basidiomycota</taxon>
        <taxon>Agaricomycotina</taxon>
        <taxon>Agaricomycetes</taxon>
        <taxon>Auriculariales</taxon>
        <taxon>Exidiaceae</taxon>
        <taxon>Exidia</taxon>
    </lineage>
</organism>
<dbReference type="AlphaFoldDB" id="A0A165KXM3"/>